<dbReference type="SUPFAM" id="SSF143243">
    <property type="entry name" value="Nqo5-like"/>
    <property type="match status" value="1"/>
</dbReference>
<evidence type="ECO:0000259" key="3">
    <source>
        <dbReference type="Pfam" id="PF00329"/>
    </source>
</evidence>
<protein>
    <submittedName>
        <fullName evidence="4">NADH-quinone oxidoreductase subunit C</fullName>
    </submittedName>
</protein>
<dbReference type="GO" id="GO:0008137">
    <property type="term" value="F:NADH dehydrogenase (ubiquinone) activity"/>
    <property type="evidence" value="ECO:0007669"/>
    <property type="project" value="InterPro"/>
</dbReference>
<comment type="similarity">
    <text evidence="1">Belongs to the complex I 30 kDa subunit family.</text>
</comment>
<dbReference type="AlphaFoldDB" id="A0A8J7TLC8"/>
<name>A0A8J7TLC8_9BACT</name>
<comment type="caution">
    <text evidence="4">The sequence shown here is derived from an EMBL/GenBank/DDBJ whole genome shotgun (WGS) entry which is preliminary data.</text>
</comment>
<dbReference type="InterPro" id="IPR037232">
    <property type="entry name" value="NADH_quin_OxRdtase_su_C/D-like"/>
</dbReference>
<dbReference type="PANTHER" id="PTHR10884">
    <property type="entry name" value="NADH DEHYDROGENASE UBIQUINONE IRON-SULFUR PROTEIN 3"/>
    <property type="match status" value="1"/>
</dbReference>
<evidence type="ECO:0000313" key="5">
    <source>
        <dbReference type="Proteomes" id="UP000664277"/>
    </source>
</evidence>
<gene>
    <name evidence="4" type="ORF">J0M35_00885</name>
</gene>
<dbReference type="EMBL" id="JAFLCK010000001">
    <property type="protein sequence ID" value="MBN8658888.1"/>
    <property type="molecule type" value="Genomic_DNA"/>
</dbReference>
<dbReference type="Proteomes" id="UP000664277">
    <property type="component" value="Unassembled WGS sequence"/>
</dbReference>
<dbReference type="Gene3D" id="3.30.460.80">
    <property type="entry name" value="NADH:ubiquinone oxidoreductase, 30kDa subunit"/>
    <property type="match status" value="1"/>
</dbReference>
<dbReference type="InterPro" id="IPR001268">
    <property type="entry name" value="NADH_UbQ_OxRdtase_30kDa_su"/>
</dbReference>
<reference evidence="4" key="1">
    <citation type="submission" date="2021-02" db="EMBL/GenBank/DDBJ databases">
        <title>Genome-Resolved Metagenomics of a Microbial Community Performing Photosynthetic Biological Nutrient Removal.</title>
        <authorList>
            <person name="Mcdaniel E.A."/>
        </authorList>
    </citation>
    <scope>NUCLEOTIDE SEQUENCE</scope>
    <source>
        <strain evidence="4">UWPOB_OBS1</strain>
    </source>
</reference>
<organism evidence="4 5">
    <name type="scientific">Candidatus Obscuribacter phosphatis</name>
    <dbReference type="NCBI Taxonomy" id="1906157"/>
    <lineage>
        <taxon>Bacteria</taxon>
        <taxon>Bacillati</taxon>
        <taxon>Candidatus Melainabacteria</taxon>
        <taxon>Candidatus Obscuribacterales</taxon>
        <taxon>Candidatus Obscuribacteraceae</taxon>
        <taxon>Candidatus Obscuribacter</taxon>
    </lineage>
</organism>
<evidence type="ECO:0000256" key="1">
    <source>
        <dbReference type="ARBA" id="ARBA00007569"/>
    </source>
</evidence>
<sequence length="179" mass="20335">MSTEAKPPAQPEAPLEPGKFGQFLKEHGISTNRLPDSCGVETITISADDLHQALKLLRSSQETKLDLLITVSGVDNNDTIDAVYHLWSYYNNDELVLKVMTPKASIPEGKLPEVPSISNFWSAANWHERETYDLAGVRFTGHPYPRRILNPWDWEGHPLRRDYKQPADDLNSKHKVSFR</sequence>
<feature type="region of interest" description="Disordered" evidence="2">
    <location>
        <begin position="1"/>
        <end position="20"/>
    </location>
</feature>
<dbReference type="Pfam" id="PF00329">
    <property type="entry name" value="Complex1_30kDa"/>
    <property type="match status" value="1"/>
</dbReference>
<dbReference type="PANTHER" id="PTHR10884:SF14">
    <property type="entry name" value="NADH DEHYDROGENASE [UBIQUINONE] IRON-SULFUR PROTEIN 3, MITOCHONDRIAL"/>
    <property type="match status" value="1"/>
</dbReference>
<proteinExistence type="inferred from homology"/>
<evidence type="ECO:0000256" key="2">
    <source>
        <dbReference type="SAM" id="MobiDB-lite"/>
    </source>
</evidence>
<evidence type="ECO:0000313" key="4">
    <source>
        <dbReference type="EMBL" id="MBN8658888.1"/>
    </source>
</evidence>
<accession>A0A8J7TLC8</accession>
<feature type="domain" description="NADH:ubiquinone oxidoreductase 30kDa subunit" evidence="3">
    <location>
        <begin position="43"/>
        <end position="166"/>
    </location>
</feature>